<dbReference type="InterPro" id="IPR045853">
    <property type="entry name" value="Pep_chain_release_fac_I_sf"/>
</dbReference>
<dbReference type="FunFam" id="3.30.70.1660:FF:000002">
    <property type="entry name" value="Peptide chain release factor 1"/>
    <property type="match status" value="1"/>
</dbReference>
<evidence type="ECO:0000313" key="9">
    <source>
        <dbReference type="Proteomes" id="UP000320801"/>
    </source>
</evidence>
<dbReference type="EMBL" id="SMDN01000003">
    <property type="protein sequence ID" value="TQC54032.1"/>
    <property type="molecule type" value="Genomic_DNA"/>
</dbReference>
<evidence type="ECO:0000256" key="3">
    <source>
        <dbReference type="ARBA" id="ARBA00022481"/>
    </source>
</evidence>
<gene>
    <name evidence="6" type="primary">prfA</name>
    <name evidence="8" type="ORF">E1I18_01065</name>
</gene>
<dbReference type="GO" id="GO:0005737">
    <property type="term" value="C:cytoplasm"/>
    <property type="evidence" value="ECO:0007669"/>
    <property type="project" value="UniProtKB-SubCell"/>
</dbReference>
<evidence type="ECO:0000313" key="8">
    <source>
        <dbReference type="EMBL" id="TQC54032.1"/>
    </source>
</evidence>
<dbReference type="InterPro" id="IPR000352">
    <property type="entry name" value="Pep_chain_release_fac_I"/>
</dbReference>
<dbReference type="Gene3D" id="6.10.140.1950">
    <property type="match status" value="1"/>
</dbReference>
<name>A0A507SXP1_9BACT</name>
<feature type="domain" description="Prokaryotic-type class I peptide chain release factors" evidence="7">
    <location>
        <begin position="230"/>
        <end position="246"/>
    </location>
</feature>
<dbReference type="Pfam" id="PF03462">
    <property type="entry name" value="PCRF"/>
    <property type="match status" value="1"/>
</dbReference>
<dbReference type="PROSITE" id="PS00745">
    <property type="entry name" value="RF_PROK_I"/>
    <property type="match status" value="1"/>
</dbReference>
<dbReference type="InterPro" id="IPR005139">
    <property type="entry name" value="PCRF"/>
</dbReference>
<evidence type="ECO:0000256" key="2">
    <source>
        <dbReference type="ARBA" id="ARBA00010835"/>
    </source>
</evidence>
<reference evidence="8 9" key="1">
    <citation type="submission" date="2019-03" db="EMBL/GenBank/DDBJ databases">
        <title>Characterization of a novel Mycoplasma cynos real-time PCR assay.</title>
        <authorList>
            <person name="Tallmadge R.L."/>
            <person name="Mitchell P.K."/>
            <person name="Goodman L."/>
        </authorList>
    </citation>
    <scope>NUCLEOTIDE SEQUENCE [LARGE SCALE GENOMIC DNA]</scope>
    <source>
        <strain evidence="8 9">1642</strain>
    </source>
</reference>
<sequence>MEQTMYKSLLGIKSKYDEFLKQLSEDSIINNIKEYTRINREIGKIKDIAITFSTYLNLENDIKDAKEMLNSKDADEIAFAKSIIEENEPKLIQLESELKILILPKDENDDKNVIIEIRGAAGGDEANIFAGDLFRMYTKYADEIGFKYKTISSSPASAGGFSQIVFMVRGENAYSKLKFETGVHRVQRIPTTESSGRIHTSTVTVTVMPELDDSVDIEIKPSELSIDTFRSSGAGGQSVNTTDSAVRITHIPTGIVVTSQDERSQIANREAAMSVLKSKLYDLEMQKKLDEEAGYRKLAGHGDRSEKIRTYNYPQDRVTDHRIGFSTSLKQIIEGKLEPIIQSLLTEEQNQKIAASQMK</sequence>
<proteinExistence type="inferred from homology"/>
<keyword evidence="3 6" id="KW-0488">Methylation</keyword>
<evidence type="ECO:0000256" key="1">
    <source>
        <dbReference type="ARBA" id="ARBA00002986"/>
    </source>
</evidence>
<protein>
    <recommendedName>
        <fullName evidence="5 6">Peptide chain release factor 1</fullName>
        <shortName evidence="6">RF-1</shortName>
    </recommendedName>
</protein>
<organism evidence="8 9">
    <name type="scientific">Mycoplasmopsis mucosicanis</name>
    <dbReference type="NCBI Taxonomy" id="458208"/>
    <lineage>
        <taxon>Bacteria</taxon>
        <taxon>Bacillati</taxon>
        <taxon>Mycoplasmatota</taxon>
        <taxon>Mycoplasmoidales</taxon>
        <taxon>Metamycoplasmataceae</taxon>
        <taxon>Mycoplasmopsis</taxon>
    </lineage>
</organism>
<dbReference type="HAMAP" id="MF_00093">
    <property type="entry name" value="Rel_fac_1"/>
    <property type="match status" value="1"/>
</dbReference>
<accession>A0A507SXP1</accession>
<feature type="modified residue" description="N5-methylglutamine" evidence="6">
    <location>
        <position position="237"/>
    </location>
</feature>
<dbReference type="OrthoDB" id="9806673at2"/>
<dbReference type="AlphaFoldDB" id="A0A507SXP1"/>
<comment type="function">
    <text evidence="1 6">Peptide chain release factor 1 directs the termination of translation in response to the peptide chain termination codons UAG and UAA.</text>
</comment>
<keyword evidence="6" id="KW-0963">Cytoplasm</keyword>
<keyword evidence="4 6" id="KW-0648">Protein biosynthesis</keyword>
<dbReference type="FunFam" id="3.30.160.20:FF:000004">
    <property type="entry name" value="Peptide chain release factor 1"/>
    <property type="match status" value="1"/>
</dbReference>
<dbReference type="InterPro" id="IPR050057">
    <property type="entry name" value="Prokaryotic/Mito_RF"/>
</dbReference>
<dbReference type="NCBIfam" id="NF001859">
    <property type="entry name" value="PRK00591.1"/>
    <property type="match status" value="1"/>
</dbReference>
<comment type="similarity">
    <text evidence="2 6">Belongs to the prokaryotic/mitochondrial release factor family.</text>
</comment>
<comment type="subcellular location">
    <subcellularLocation>
        <location evidence="6">Cytoplasm</location>
    </subcellularLocation>
</comment>
<comment type="caution">
    <text evidence="8">The sequence shown here is derived from an EMBL/GenBank/DDBJ whole genome shotgun (WGS) entry which is preliminary data.</text>
</comment>
<dbReference type="PANTHER" id="PTHR43804">
    <property type="entry name" value="LD18447P"/>
    <property type="match status" value="1"/>
</dbReference>
<dbReference type="SMART" id="SM00937">
    <property type="entry name" value="PCRF"/>
    <property type="match status" value="1"/>
</dbReference>
<evidence type="ECO:0000256" key="5">
    <source>
        <dbReference type="ARBA" id="ARBA00050039"/>
    </source>
</evidence>
<dbReference type="SUPFAM" id="SSF75620">
    <property type="entry name" value="Release factor"/>
    <property type="match status" value="1"/>
</dbReference>
<comment type="PTM">
    <text evidence="6">Methylated by PrmC. Methylation increases the termination efficiency of RF1.</text>
</comment>
<dbReference type="GO" id="GO:0016149">
    <property type="term" value="F:translation release factor activity, codon specific"/>
    <property type="evidence" value="ECO:0007669"/>
    <property type="project" value="UniProtKB-UniRule"/>
</dbReference>
<dbReference type="PANTHER" id="PTHR43804:SF7">
    <property type="entry name" value="LD18447P"/>
    <property type="match status" value="1"/>
</dbReference>
<evidence type="ECO:0000256" key="4">
    <source>
        <dbReference type="ARBA" id="ARBA00022917"/>
    </source>
</evidence>
<dbReference type="Gene3D" id="3.30.160.20">
    <property type="match status" value="1"/>
</dbReference>
<dbReference type="Pfam" id="PF00472">
    <property type="entry name" value="RF-1"/>
    <property type="match status" value="1"/>
</dbReference>
<dbReference type="NCBIfam" id="TIGR00019">
    <property type="entry name" value="prfA"/>
    <property type="match status" value="1"/>
</dbReference>
<dbReference type="Gene3D" id="3.30.70.1660">
    <property type="match status" value="1"/>
</dbReference>
<dbReference type="InterPro" id="IPR004373">
    <property type="entry name" value="RF-1"/>
</dbReference>
<evidence type="ECO:0000256" key="6">
    <source>
        <dbReference type="HAMAP-Rule" id="MF_00093"/>
    </source>
</evidence>
<dbReference type="RefSeq" id="WP_141483761.1">
    <property type="nucleotide sequence ID" value="NZ_SMDN01000003.1"/>
</dbReference>
<keyword evidence="9" id="KW-1185">Reference proteome</keyword>
<evidence type="ECO:0000259" key="7">
    <source>
        <dbReference type="PROSITE" id="PS00745"/>
    </source>
</evidence>
<dbReference type="Proteomes" id="UP000320801">
    <property type="component" value="Unassembled WGS sequence"/>
</dbReference>